<keyword evidence="3 6" id="KW-0812">Transmembrane</keyword>
<accession>A0A9D1UYS3</accession>
<feature type="transmembrane region" description="Helical" evidence="6">
    <location>
        <begin position="144"/>
        <end position="164"/>
    </location>
</feature>
<feature type="transmembrane region" description="Helical" evidence="6">
    <location>
        <begin position="44"/>
        <end position="63"/>
    </location>
</feature>
<keyword evidence="4 6" id="KW-1133">Transmembrane helix</keyword>
<evidence type="ECO:0000256" key="5">
    <source>
        <dbReference type="ARBA" id="ARBA00023136"/>
    </source>
</evidence>
<evidence type="ECO:0000313" key="8">
    <source>
        <dbReference type="Proteomes" id="UP000824202"/>
    </source>
</evidence>
<proteinExistence type="predicted"/>
<sequence>MLEILRLIRIRTLVYAVFTMCTMRYCIILPLLATWGFASPVTNGQFLLLAIAICCLVSGAYIINDYFDVKPDRVSGVRTVVVGKTVSRRAAITLHTVLNVVAVAIAFYLSYMARAWWVALLFLLVSGLLWGYSSIFKKHFMTSYVLVAFLAALIPLSSVVYEIPFLERAYASQTDEIELLLKDLFCDLLIFSWIVFLNTLIYEMNKDIYTMEGDRENGIKTFPVRHGVKGTRRVLTFLSVIALLSVGFLFWANFGFYWQLVLYLIVAVLLPYVIYIWAICCKENRSLQLNLLRGLMVTSIGIGIFLMPLFKELYMF</sequence>
<dbReference type="InterPro" id="IPR044878">
    <property type="entry name" value="UbiA_sf"/>
</dbReference>
<comment type="subcellular location">
    <subcellularLocation>
        <location evidence="1">Membrane</location>
        <topology evidence="1">Multi-pass membrane protein</topology>
    </subcellularLocation>
</comment>
<evidence type="ECO:0000256" key="3">
    <source>
        <dbReference type="ARBA" id="ARBA00022692"/>
    </source>
</evidence>
<evidence type="ECO:0000313" key="7">
    <source>
        <dbReference type="EMBL" id="HIX02925.1"/>
    </source>
</evidence>
<evidence type="ECO:0000256" key="2">
    <source>
        <dbReference type="ARBA" id="ARBA00022475"/>
    </source>
</evidence>
<dbReference type="EMBL" id="DXFT01000046">
    <property type="protein sequence ID" value="HIX02925.1"/>
    <property type="molecule type" value="Genomic_DNA"/>
</dbReference>
<reference evidence="7" key="1">
    <citation type="journal article" date="2021" name="PeerJ">
        <title>Extensive microbial diversity within the chicken gut microbiome revealed by metagenomics and culture.</title>
        <authorList>
            <person name="Gilroy R."/>
            <person name="Ravi A."/>
            <person name="Getino M."/>
            <person name="Pursley I."/>
            <person name="Horton D.L."/>
            <person name="Alikhan N.F."/>
            <person name="Baker D."/>
            <person name="Gharbi K."/>
            <person name="Hall N."/>
            <person name="Watson M."/>
            <person name="Adriaenssens E.M."/>
            <person name="Foster-Nyarko E."/>
            <person name="Jarju S."/>
            <person name="Secka A."/>
            <person name="Antonio M."/>
            <person name="Oren A."/>
            <person name="Chaudhuri R.R."/>
            <person name="La Ragione R."/>
            <person name="Hildebrand F."/>
            <person name="Pallen M.J."/>
        </authorList>
    </citation>
    <scope>NUCLEOTIDE SEQUENCE</scope>
    <source>
        <strain evidence="7">23274</strain>
    </source>
</reference>
<comment type="caution">
    <text evidence="7">The sequence shown here is derived from an EMBL/GenBank/DDBJ whole genome shotgun (WGS) entry which is preliminary data.</text>
</comment>
<dbReference type="Proteomes" id="UP000824202">
    <property type="component" value="Unassembled WGS sequence"/>
</dbReference>
<evidence type="ECO:0000256" key="6">
    <source>
        <dbReference type="SAM" id="Phobius"/>
    </source>
</evidence>
<dbReference type="AlphaFoldDB" id="A0A9D1UYS3"/>
<dbReference type="Pfam" id="PF01040">
    <property type="entry name" value="UbiA"/>
    <property type="match status" value="1"/>
</dbReference>
<feature type="transmembrane region" description="Helical" evidence="6">
    <location>
        <begin position="234"/>
        <end position="254"/>
    </location>
</feature>
<dbReference type="InterPro" id="IPR050475">
    <property type="entry name" value="Prenyltransferase_related"/>
</dbReference>
<dbReference type="GO" id="GO:0016020">
    <property type="term" value="C:membrane"/>
    <property type="evidence" value="ECO:0007669"/>
    <property type="project" value="UniProtKB-SubCell"/>
</dbReference>
<dbReference type="PANTHER" id="PTHR42723:SF1">
    <property type="entry name" value="CHLOROPHYLL SYNTHASE, CHLOROPLASTIC"/>
    <property type="match status" value="1"/>
</dbReference>
<dbReference type="Gene3D" id="1.20.120.1780">
    <property type="entry name" value="UbiA prenyltransferase"/>
    <property type="match status" value="1"/>
</dbReference>
<gene>
    <name evidence="7" type="ORF">H9863_02260</name>
</gene>
<protein>
    <submittedName>
        <fullName evidence="7">Geranylgeranylglycerol-phosphate geranylgeranyltransferase</fullName>
    </submittedName>
</protein>
<dbReference type="CDD" id="cd13961">
    <property type="entry name" value="PT_UbiA_DGGGPS"/>
    <property type="match status" value="1"/>
</dbReference>
<dbReference type="Gene3D" id="1.10.357.140">
    <property type="entry name" value="UbiA prenyltransferase"/>
    <property type="match status" value="1"/>
</dbReference>
<feature type="transmembrane region" description="Helical" evidence="6">
    <location>
        <begin position="115"/>
        <end position="132"/>
    </location>
</feature>
<feature type="transmembrane region" description="Helical" evidence="6">
    <location>
        <begin position="184"/>
        <end position="202"/>
    </location>
</feature>
<dbReference type="InterPro" id="IPR000537">
    <property type="entry name" value="UbiA_prenyltransferase"/>
</dbReference>
<keyword evidence="5 6" id="KW-0472">Membrane</keyword>
<organism evidence="7 8">
    <name type="scientific">Candidatus Odoribacter faecigallinarum</name>
    <dbReference type="NCBI Taxonomy" id="2838706"/>
    <lineage>
        <taxon>Bacteria</taxon>
        <taxon>Pseudomonadati</taxon>
        <taxon>Bacteroidota</taxon>
        <taxon>Bacteroidia</taxon>
        <taxon>Bacteroidales</taxon>
        <taxon>Odoribacteraceae</taxon>
        <taxon>Odoribacter</taxon>
    </lineage>
</organism>
<reference evidence="7" key="2">
    <citation type="submission" date="2021-04" db="EMBL/GenBank/DDBJ databases">
        <authorList>
            <person name="Gilroy R."/>
        </authorList>
    </citation>
    <scope>NUCLEOTIDE SEQUENCE</scope>
    <source>
        <strain evidence="7">23274</strain>
    </source>
</reference>
<dbReference type="GO" id="GO:0016765">
    <property type="term" value="F:transferase activity, transferring alkyl or aryl (other than methyl) groups"/>
    <property type="evidence" value="ECO:0007669"/>
    <property type="project" value="InterPro"/>
</dbReference>
<feature type="transmembrane region" description="Helical" evidence="6">
    <location>
        <begin position="260"/>
        <end position="279"/>
    </location>
</feature>
<feature type="transmembrane region" description="Helical" evidence="6">
    <location>
        <begin position="291"/>
        <end position="310"/>
    </location>
</feature>
<feature type="transmembrane region" description="Helical" evidence="6">
    <location>
        <begin position="90"/>
        <end position="109"/>
    </location>
</feature>
<keyword evidence="2" id="KW-1003">Cell membrane</keyword>
<evidence type="ECO:0000256" key="1">
    <source>
        <dbReference type="ARBA" id="ARBA00004141"/>
    </source>
</evidence>
<feature type="transmembrane region" description="Helical" evidence="6">
    <location>
        <begin position="12"/>
        <end position="38"/>
    </location>
</feature>
<name>A0A9D1UYS3_9BACT</name>
<dbReference type="PANTHER" id="PTHR42723">
    <property type="entry name" value="CHLOROPHYLL SYNTHASE"/>
    <property type="match status" value="1"/>
</dbReference>
<evidence type="ECO:0000256" key="4">
    <source>
        <dbReference type="ARBA" id="ARBA00022989"/>
    </source>
</evidence>